<evidence type="ECO:0000256" key="6">
    <source>
        <dbReference type="RuleBase" id="RU362030"/>
    </source>
</evidence>
<reference evidence="7 8" key="1">
    <citation type="submission" date="2018-11" db="EMBL/GenBank/DDBJ databases">
        <title>Rhodococcus spongicola sp. nov. and Rhodococcus xishaensis sp. nov. from marine sponges.</title>
        <authorList>
            <person name="Li L."/>
            <person name="Lin H.W."/>
        </authorList>
    </citation>
    <scope>NUCLEOTIDE SEQUENCE [LARGE SCALE GENOMIC DNA]</scope>
    <source>
        <strain evidence="7 8">CCTCC AB2014297</strain>
    </source>
</reference>
<dbReference type="AlphaFoldDB" id="A0A438BDH5"/>
<dbReference type="RefSeq" id="WP_127916452.1">
    <property type="nucleotide sequence ID" value="NZ_RKLP01000006.1"/>
</dbReference>
<keyword evidence="8" id="KW-1185">Reference proteome</keyword>
<comment type="function">
    <text evidence="1 6">Exhibits S-adenosyl-L-methionine-dependent methyltransferase activity.</text>
</comment>
<dbReference type="InterPro" id="IPR029063">
    <property type="entry name" value="SAM-dependent_MTases_sf"/>
</dbReference>
<evidence type="ECO:0000256" key="5">
    <source>
        <dbReference type="ARBA" id="ARBA00022691"/>
    </source>
</evidence>
<keyword evidence="3 6" id="KW-0489">Methyltransferase</keyword>
<dbReference type="GO" id="GO:0032259">
    <property type="term" value="P:methylation"/>
    <property type="evidence" value="ECO:0007669"/>
    <property type="project" value="UniProtKB-KW"/>
</dbReference>
<protein>
    <recommendedName>
        <fullName evidence="6">S-adenosyl-L-methionine-dependent methyltransferase</fullName>
        <ecNumber evidence="6">2.1.1.-</ecNumber>
    </recommendedName>
</protein>
<keyword evidence="5 6" id="KW-0949">S-adenosyl-L-methionine</keyword>
<dbReference type="Gene3D" id="3.40.50.150">
    <property type="entry name" value="Vaccinia Virus protein VP39"/>
    <property type="match status" value="1"/>
</dbReference>
<accession>A0A438BDH5</accession>
<dbReference type="NCBIfam" id="TIGR00027">
    <property type="entry name" value="mthyl_TIGR00027"/>
    <property type="match status" value="1"/>
</dbReference>
<dbReference type="Pfam" id="PF04072">
    <property type="entry name" value="LCM"/>
    <property type="match status" value="1"/>
</dbReference>
<dbReference type="InterPro" id="IPR011610">
    <property type="entry name" value="SAM_mthyl_Trfase_ML2640-like"/>
</dbReference>
<evidence type="ECO:0000256" key="2">
    <source>
        <dbReference type="ARBA" id="ARBA00008138"/>
    </source>
</evidence>
<dbReference type="PANTHER" id="PTHR43619:SF2">
    <property type="entry name" value="S-ADENOSYL-L-METHIONINE-DEPENDENT METHYLTRANSFERASES SUPERFAMILY PROTEIN"/>
    <property type="match status" value="1"/>
</dbReference>
<organism evidence="7 8">
    <name type="scientific">Prescottella agglutinans</name>
    <dbReference type="NCBI Taxonomy" id="1644129"/>
    <lineage>
        <taxon>Bacteria</taxon>
        <taxon>Bacillati</taxon>
        <taxon>Actinomycetota</taxon>
        <taxon>Actinomycetes</taxon>
        <taxon>Mycobacteriales</taxon>
        <taxon>Nocardiaceae</taxon>
        <taxon>Prescottella</taxon>
    </lineage>
</organism>
<evidence type="ECO:0000256" key="3">
    <source>
        <dbReference type="ARBA" id="ARBA00022603"/>
    </source>
</evidence>
<dbReference type="SUPFAM" id="SSF53335">
    <property type="entry name" value="S-adenosyl-L-methionine-dependent methyltransferases"/>
    <property type="match status" value="1"/>
</dbReference>
<dbReference type="OrthoDB" id="9806164at2"/>
<name>A0A438BDH5_9NOCA</name>
<dbReference type="Proteomes" id="UP000286208">
    <property type="component" value="Unassembled WGS sequence"/>
</dbReference>
<dbReference type="EC" id="2.1.1.-" evidence="6"/>
<evidence type="ECO:0000313" key="8">
    <source>
        <dbReference type="Proteomes" id="UP000286208"/>
    </source>
</evidence>
<gene>
    <name evidence="7" type="ORF">EGT67_12755</name>
</gene>
<evidence type="ECO:0000313" key="7">
    <source>
        <dbReference type="EMBL" id="RVW09028.1"/>
    </source>
</evidence>
<dbReference type="GO" id="GO:0008168">
    <property type="term" value="F:methyltransferase activity"/>
    <property type="evidence" value="ECO:0007669"/>
    <property type="project" value="UniProtKB-UniRule"/>
</dbReference>
<evidence type="ECO:0000256" key="1">
    <source>
        <dbReference type="ARBA" id="ARBA00003907"/>
    </source>
</evidence>
<keyword evidence="4 7" id="KW-0808">Transferase</keyword>
<evidence type="ECO:0000256" key="4">
    <source>
        <dbReference type="ARBA" id="ARBA00022679"/>
    </source>
</evidence>
<comment type="caution">
    <text evidence="7">The sequence shown here is derived from an EMBL/GenBank/DDBJ whole genome shotgun (WGS) entry which is preliminary data.</text>
</comment>
<comment type="similarity">
    <text evidence="2 6">Belongs to the UPF0677 family.</text>
</comment>
<dbReference type="EMBL" id="RKLP01000006">
    <property type="protein sequence ID" value="RVW09028.1"/>
    <property type="molecule type" value="Genomic_DNA"/>
</dbReference>
<dbReference type="PANTHER" id="PTHR43619">
    <property type="entry name" value="S-ADENOSYL-L-METHIONINE-DEPENDENT METHYLTRANSFERASE YKTD-RELATED"/>
    <property type="match status" value="1"/>
</dbReference>
<proteinExistence type="inferred from homology"/>
<sequence>MNQPRGVGATAVFVAAARALETARDDRLVDDPWAGEFVRHSGWHPPTEEMDSGSLEELTTWVAARTRFLDDFVLDAVASGCGQVVLLGAGLDTRAFRLRWPGPVTVYELDTADMVAFKTEVLGAAAPEAATRAVVPIDLREDWPAALRDAGFLPDVPTAWILEGLLMYLPDDAVDALMTRVGELSAPGSAIGATITNVDVAAAISDAPLFHASPINREEWLAMLHSNGPDDPVAWFDSYGWRATAVPIDELAERYGRALPERSALWQLRPGHRWLVSAVRK</sequence>
<dbReference type="InterPro" id="IPR007213">
    <property type="entry name" value="Ppm1/Ppm2/Tcmp"/>
</dbReference>